<evidence type="ECO:0000256" key="1">
    <source>
        <dbReference type="ARBA" id="ARBA00022723"/>
    </source>
</evidence>
<keyword evidence="1 4" id="KW-0479">Metal-binding</keyword>
<dbReference type="InterPro" id="IPR050129">
    <property type="entry name" value="Zn_alcohol_dh"/>
</dbReference>
<dbReference type="InterPro" id="IPR020843">
    <property type="entry name" value="ER"/>
</dbReference>
<dbReference type="Pfam" id="PF00107">
    <property type="entry name" value="ADH_zinc_N"/>
    <property type="match status" value="1"/>
</dbReference>
<dbReference type="InterPro" id="IPR002328">
    <property type="entry name" value="ADH_Zn_CS"/>
</dbReference>
<proteinExistence type="inferred from homology"/>
<dbReference type="Pfam" id="PF08240">
    <property type="entry name" value="ADH_N"/>
    <property type="match status" value="1"/>
</dbReference>
<protein>
    <submittedName>
        <fullName evidence="6">L-iditol 2-dehydrogenase/threonine 3-dehydrogenase</fullName>
    </submittedName>
</protein>
<dbReference type="PANTHER" id="PTHR43401:SF2">
    <property type="entry name" value="L-THREONINE 3-DEHYDROGENASE"/>
    <property type="match status" value="1"/>
</dbReference>
<comment type="cofactor">
    <cofactor evidence="4">
        <name>Zn(2+)</name>
        <dbReference type="ChEBI" id="CHEBI:29105"/>
    </cofactor>
</comment>
<dbReference type="PANTHER" id="PTHR43401">
    <property type="entry name" value="L-THREONINE 3-DEHYDROGENASE"/>
    <property type="match status" value="1"/>
</dbReference>
<dbReference type="InterPro" id="IPR013154">
    <property type="entry name" value="ADH-like_N"/>
</dbReference>
<organism evidence="6 7">
    <name type="scientific">Paraburkholderia susongensis</name>
    <dbReference type="NCBI Taxonomy" id="1515439"/>
    <lineage>
        <taxon>Bacteria</taxon>
        <taxon>Pseudomonadati</taxon>
        <taxon>Pseudomonadota</taxon>
        <taxon>Betaproteobacteria</taxon>
        <taxon>Burkholderiales</taxon>
        <taxon>Burkholderiaceae</taxon>
        <taxon>Paraburkholderia</taxon>
    </lineage>
</organism>
<keyword evidence="3" id="KW-0560">Oxidoreductase</keyword>
<dbReference type="InterPro" id="IPR011032">
    <property type="entry name" value="GroES-like_sf"/>
</dbReference>
<dbReference type="GO" id="GO:0016616">
    <property type="term" value="F:oxidoreductase activity, acting on the CH-OH group of donors, NAD or NADP as acceptor"/>
    <property type="evidence" value="ECO:0007669"/>
    <property type="project" value="UniProtKB-ARBA"/>
</dbReference>
<dbReference type="PROSITE" id="PS00059">
    <property type="entry name" value="ADH_ZINC"/>
    <property type="match status" value="1"/>
</dbReference>
<dbReference type="AlphaFoldDB" id="A0A1X7L901"/>
<gene>
    <name evidence="6" type="ORF">SAMN06265784_105175</name>
</gene>
<dbReference type="STRING" id="1515439.SAMN06265784_105175"/>
<dbReference type="GO" id="GO:0008270">
    <property type="term" value="F:zinc ion binding"/>
    <property type="evidence" value="ECO:0007669"/>
    <property type="project" value="InterPro"/>
</dbReference>
<evidence type="ECO:0000256" key="3">
    <source>
        <dbReference type="ARBA" id="ARBA00023002"/>
    </source>
</evidence>
<dbReference type="Gene3D" id="3.40.50.720">
    <property type="entry name" value="NAD(P)-binding Rossmann-like Domain"/>
    <property type="match status" value="1"/>
</dbReference>
<feature type="domain" description="Enoyl reductase (ER)" evidence="5">
    <location>
        <begin position="12"/>
        <end position="340"/>
    </location>
</feature>
<sequence>MQALRKTTPEFGLKLCEVAQPASPAAGEVIVDVAAAGICGSDVHIYDWSGGYDFLKKAFPVTIGHEFAGKIAELGADVGALRVGQPVVVIPSVECGACAACVAGRLDECRDRRGIGMLRDGGFARYVSVPAMNCLPLPDTMDLGIAALCEPLSIAMSAIKAAAVAAGDTVLVMGPGTIGQGIGLLAKARGAKVVVAGYDDEDRLRNVNALGIDATLDLKTRPLSDALTLAGVAEFDIVIEATGVPSTVQAGLDLLRPSGVLVICGIHGAPVSFDAAKLVRNRHQIRGTYRASRATWGEVRDFVVAHQAELAPMVTHRLPLTSAIEGFEMARNKIGSKILLMP</sequence>
<name>A0A1X7L901_9BURK</name>
<dbReference type="SUPFAM" id="SSF50129">
    <property type="entry name" value="GroES-like"/>
    <property type="match status" value="1"/>
</dbReference>
<accession>A0A1X7L901</accession>
<keyword evidence="7" id="KW-1185">Reference proteome</keyword>
<dbReference type="Gene3D" id="3.90.180.10">
    <property type="entry name" value="Medium-chain alcohol dehydrogenases, catalytic domain"/>
    <property type="match status" value="1"/>
</dbReference>
<dbReference type="InterPro" id="IPR036291">
    <property type="entry name" value="NAD(P)-bd_dom_sf"/>
</dbReference>
<evidence type="ECO:0000256" key="4">
    <source>
        <dbReference type="RuleBase" id="RU361277"/>
    </source>
</evidence>
<keyword evidence="2 4" id="KW-0862">Zinc</keyword>
<evidence type="ECO:0000313" key="6">
    <source>
        <dbReference type="EMBL" id="SMG49762.1"/>
    </source>
</evidence>
<dbReference type="RefSeq" id="WP_085485136.1">
    <property type="nucleotide sequence ID" value="NZ_FXAT01000005.1"/>
</dbReference>
<comment type="similarity">
    <text evidence="4">Belongs to the zinc-containing alcohol dehydrogenase family.</text>
</comment>
<dbReference type="OrthoDB" id="9771084at2"/>
<dbReference type="EMBL" id="FXAT01000005">
    <property type="protein sequence ID" value="SMG49762.1"/>
    <property type="molecule type" value="Genomic_DNA"/>
</dbReference>
<evidence type="ECO:0000313" key="7">
    <source>
        <dbReference type="Proteomes" id="UP000193228"/>
    </source>
</evidence>
<evidence type="ECO:0000259" key="5">
    <source>
        <dbReference type="SMART" id="SM00829"/>
    </source>
</evidence>
<dbReference type="Proteomes" id="UP000193228">
    <property type="component" value="Unassembled WGS sequence"/>
</dbReference>
<dbReference type="SMART" id="SM00829">
    <property type="entry name" value="PKS_ER"/>
    <property type="match status" value="1"/>
</dbReference>
<evidence type="ECO:0000256" key="2">
    <source>
        <dbReference type="ARBA" id="ARBA00022833"/>
    </source>
</evidence>
<dbReference type="InterPro" id="IPR013149">
    <property type="entry name" value="ADH-like_C"/>
</dbReference>
<reference evidence="7" key="1">
    <citation type="submission" date="2017-04" db="EMBL/GenBank/DDBJ databases">
        <authorList>
            <person name="Varghese N."/>
            <person name="Submissions S."/>
        </authorList>
    </citation>
    <scope>NUCLEOTIDE SEQUENCE [LARGE SCALE GENOMIC DNA]</scope>
    <source>
        <strain evidence="7">LMG 29540</strain>
    </source>
</reference>
<dbReference type="SUPFAM" id="SSF51735">
    <property type="entry name" value="NAD(P)-binding Rossmann-fold domains"/>
    <property type="match status" value="1"/>
</dbReference>